<keyword evidence="2" id="KW-1003">Cell membrane</keyword>
<dbReference type="InterPro" id="IPR004090">
    <property type="entry name" value="Chemotax_Me-accpt_rcpt"/>
</dbReference>
<protein>
    <submittedName>
        <fullName evidence="10">Methyl-accepting chemotaxis protein</fullName>
    </submittedName>
</protein>
<sequence length="547" mass="59815">MRILYNRRLGGKLTALFAIPILALALIIAFAVRDLDKLTAKLTHSLYDESYSSADYLLNADRDLYQAYVGFWQYLLNDSSEKREQGLNDYEENIVQVKDRVGKAAAIFDSNRGVYEQLRDANSKRTVFEHLQGYETDFNRWISETGAIMKGFEKAASVDKQSWLDRADGEDPIFSSVREYLNVSEDLVNAAAQSGIERNDEAKKTFASVLIAVGLAALLLVSVFGWALIRSISYAVRKIAGVTSSVAEGRLRVERLEIRSRDEVGQLAQSVNEMTDNLRDLVRSVLVSSGHVSEASRNLTAVTEDISSSSENQAQAANSMAEMFKELSIAINSVARSAEQASGMSERTTEIAREGGRVIRDSIEGMNRIHGHMQRLEEDSGKIGEFSELIDELAEQTNLLALNAAIEAARAGEEGRGFAVVAGEVRKLAERSGEATRHITSIIKVIQENTKKSVMAVEEGVVSSQMSGVAFENIVSMVNETALKVTEIAAASEEQAAQAENVLRSIESITSATEETAASSEETAAAAHSLERMARELSDSASGFKIE</sequence>
<dbReference type="SUPFAM" id="SSF58104">
    <property type="entry name" value="Methyl-accepting chemotaxis protein (MCP) signaling domain"/>
    <property type="match status" value="1"/>
</dbReference>
<dbReference type="CDD" id="cd06225">
    <property type="entry name" value="HAMP"/>
    <property type="match status" value="1"/>
</dbReference>
<dbReference type="SMART" id="SM00283">
    <property type="entry name" value="MA"/>
    <property type="match status" value="1"/>
</dbReference>
<dbReference type="InterPro" id="IPR003660">
    <property type="entry name" value="HAMP_dom"/>
</dbReference>
<comment type="caution">
    <text evidence="10">The sequence shown here is derived from an EMBL/GenBank/DDBJ whole genome shotgun (WGS) entry which is preliminary data.</text>
</comment>
<evidence type="ECO:0000256" key="5">
    <source>
        <dbReference type="ARBA" id="ARBA00029447"/>
    </source>
</evidence>
<dbReference type="EMBL" id="JBHSMH010000111">
    <property type="protein sequence ID" value="MFC5471733.1"/>
    <property type="molecule type" value="Genomic_DNA"/>
</dbReference>
<gene>
    <name evidence="10" type="ORF">ACFPPD_23935</name>
</gene>
<comment type="subcellular location">
    <subcellularLocation>
        <location evidence="1">Cell membrane</location>
    </subcellularLocation>
</comment>
<dbReference type="PROSITE" id="PS50111">
    <property type="entry name" value="CHEMOTAXIS_TRANSDUC_2"/>
    <property type="match status" value="1"/>
</dbReference>
<dbReference type="PRINTS" id="PR00260">
    <property type="entry name" value="CHEMTRNSDUCR"/>
</dbReference>
<keyword evidence="7" id="KW-1133">Transmembrane helix</keyword>
<dbReference type="PANTHER" id="PTHR32089:SF112">
    <property type="entry name" value="LYSOZYME-LIKE PROTEIN-RELATED"/>
    <property type="match status" value="1"/>
</dbReference>
<keyword evidence="4 6" id="KW-0807">Transducer</keyword>
<dbReference type="Pfam" id="PF00015">
    <property type="entry name" value="MCPsignal"/>
    <property type="match status" value="1"/>
</dbReference>
<keyword evidence="3 7" id="KW-0472">Membrane</keyword>
<dbReference type="Gene3D" id="1.10.287.950">
    <property type="entry name" value="Methyl-accepting chemotaxis protein"/>
    <property type="match status" value="1"/>
</dbReference>
<dbReference type="Pfam" id="PF00672">
    <property type="entry name" value="HAMP"/>
    <property type="match status" value="1"/>
</dbReference>
<evidence type="ECO:0000313" key="10">
    <source>
        <dbReference type="EMBL" id="MFC5471733.1"/>
    </source>
</evidence>
<evidence type="ECO:0000256" key="2">
    <source>
        <dbReference type="ARBA" id="ARBA00022475"/>
    </source>
</evidence>
<feature type="transmembrane region" description="Helical" evidence="7">
    <location>
        <begin position="206"/>
        <end position="229"/>
    </location>
</feature>
<evidence type="ECO:0000256" key="6">
    <source>
        <dbReference type="PROSITE-ProRule" id="PRU00284"/>
    </source>
</evidence>
<dbReference type="RefSeq" id="WP_209744024.1">
    <property type="nucleotide sequence ID" value="NZ_JBHSMH010000111.1"/>
</dbReference>
<dbReference type="PROSITE" id="PS50885">
    <property type="entry name" value="HAMP"/>
    <property type="match status" value="1"/>
</dbReference>
<keyword evidence="7" id="KW-0812">Transmembrane</keyword>
<feature type="domain" description="Methyl-accepting transducer" evidence="8">
    <location>
        <begin position="288"/>
        <end position="531"/>
    </location>
</feature>
<feature type="transmembrane region" description="Helical" evidence="7">
    <location>
        <begin position="13"/>
        <end position="32"/>
    </location>
</feature>
<dbReference type="InterPro" id="IPR004089">
    <property type="entry name" value="MCPsignal_dom"/>
</dbReference>
<dbReference type="SMART" id="SM00304">
    <property type="entry name" value="HAMP"/>
    <property type="match status" value="2"/>
</dbReference>
<feature type="domain" description="HAMP" evidence="9">
    <location>
        <begin position="230"/>
        <end position="283"/>
    </location>
</feature>
<reference evidence="11" key="1">
    <citation type="journal article" date="2019" name="Int. J. Syst. Evol. Microbiol.">
        <title>The Global Catalogue of Microorganisms (GCM) 10K type strain sequencing project: providing services to taxonomists for standard genome sequencing and annotation.</title>
        <authorList>
            <consortium name="The Broad Institute Genomics Platform"/>
            <consortium name="The Broad Institute Genome Sequencing Center for Infectious Disease"/>
            <person name="Wu L."/>
            <person name="Ma J."/>
        </authorList>
    </citation>
    <scope>NUCLEOTIDE SEQUENCE [LARGE SCALE GENOMIC DNA]</scope>
    <source>
        <strain evidence="11">CCUG 57113</strain>
    </source>
</reference>
<dbReference type="PANTHER" id="PTHR32089">
    <property type="entry name" value="METHYL-ACCEPTING CHEMOTAXIS PROTEIN MCPB"/>
    <property type="match status" value="1"/>
</dbReference>
<evidence type="ECO:0000256" key="7">
    <source>
        <dbReference type="SAM" id="Phobius"/>
    </source>
</evidence>
<evidence type="ECO:0000256" key="3">
    <source>
        <dbReference type="ARBA" id="ARBA00023136"/>
    </source>
</evidence>
<evidence type="ECO:0000256" key="1">
    <source>
        <dbReference type="ARBA" id="ARBA00004236"/>
    </source>
</evidence>
<keyword evidence="11" id="KW-1185">Reference proteome</keyword>
<proteinExistence type="inferred from homology"/>
<accession>A0ABW0M0R0</accession>
<dbReference type="CDD" id="cd11386">
    <property type="entry name" value="MCP_signal"/>
    <property type="match status" value="1"/>
</dbReference>
<dbReference type="Proteomes" id="UP001596105">
    <property type="component" value="Unassembled WGS sequence"/>
</dbReference>
<evidence type="ECO:0000313" key="11">
    <source>
        <dbReference type="Proteomes" id="UP001596105"/>
    </source>
</evidence>
<name>A0ABW0M0R0_9BACL</name>
<evidence type="ECO:0000256" key="4">
    <source>
        <dbReference type="ARBA" id="ARBA00023224"/>
    </source>
</evidence>
<evidence type="ECO:0000259" key="8">
    <source>
        <dbReference type="PROSITE" id="PS50111"/>
    </source>
</evidence>
<evidence type="ECO:0000259" key="9">
    <source>
        <dbReference type="PROSITE" id="PS50885"/>
    </source>
</evidence>
<comment type="similarity">
    <text evidence="5">Belongs to the methyl-accepting chemotaxis (MCP) protein family.</text>
</comment>
<organism evidence="10 11">
    <name type="scientific">Cohnella suwonensis</name>
    <dbReference type="NCBI Taxonomy" id="696072"/>
    <lineage>
        <taxon>Bacteria</taxon>
        <taxon>Bacillati</taxon>
        <taxon>Bacillota</taxon>
        <taxon>Bacilli</taxon>
        <taxon>Bacillales</taxon>
        <taxon>Paenibacillaceae</taxon>
        <taxon>Cohnella</taxon>
    </lineage>
</organism>